<feature type="region of interest" description="Disordered" evidence="1">
    <location>
        <begin position="50"/>
        <end position="69"/>
    </location>
</feature>
<feature type="compositionally biased region" description="Polar residues" evidence="1">
    <location>
        <begin position="1"/>
        <end position="12"/>
    </location>
</feature>
<reference evidence="2 4" key="1">
    <citation type="journal article" date="2010" name="BMC Genomics">
        <title>Combination of measures distinguishes pre-miRNAs from other stem-loops in the genome of the newly sequenced Anopheles darlingi.</title>
        <authorList>
            <person name="Mendes N.D."/>
            <person name="Freitas A.T."/>
            <person name="Vasconcelos A.T."/>
            <person name="Sagot M.F."/>
        </authorList>
    </citation>
    <scope>NUCLEOTIDE SEQUENCE</scope>
</reference>
<dbReference type="VEuPathDB" id="VectorBase:ADAC009979"/>
<organism evidence="2">
    <name type="scientific">Anopheles darlingi</name>
    <name type="common">Mosquito</name>
    <dbReference type="NCBI Taxonomy" id="43151"/>
    <lineage>
        <taxon>Eukaryota</taxon>
        <taxon>Metazoa</taxon>
        <taxon>Ecdysozoa</taxon>
        <taxon>Arthropoda</taxon>
        <taxon>Hexapoda</taxon>
        <taxon>Insecta</taxon>
        <taxon>Pterygota</taxon>
        <taxon>Neoptera</taxon>
        <taxon>Endopterygota</taxon>
        <taxon>Diptera</taxon>
        <taxon>Nematocera</taxon>
        <taxon>Culicoidea</taxon>
        <taxon>Culicidae</taxon>
        <taxon>Anophelinae</taxon>
        <taxon>Anopheles</taxon>
    </lineage>
</organism>
<dbReference type="EnsemblMetazoa" id="ADAC009979-RA">
    <property type="protein sequence ID" value="ADAC009979-PA"/>
    <property type="gene ID" value="ADAC009979"/>
</dbReference>
<feature type="region of interest" description="Disordered" evidence="1">
    <location>
        <begin position="1"/>
        <end position="26"/>
    </location>
</feature>
<accession>W5J2H2</accession>
<keyword evidence="4" id="KW-1185">Reference proteome</keyword>
<gene>
    <name evidence="2" type="ORF">AND_009979</name>
</gene>
<reference evidence="2" key="3">
    <citation type="journal article" date="2013" name="Nucleic Acids Res.">
        <title>The genome of Anopheles darlingi, the main neotropical malaria vector.</title>
        <authorList>
            <person name="Marinotti O."/>
            <person name="Cerqueira G.C."/>
            <person name="de Almeida L.G."/>
            <person name="Ferro M.I."/>
            <person name="Loreto E.L."/>
            <person name="Zaha A."/>
            <person name="Teixeira S.M."/>
            <person name="Wespiser A.R."/>
            <person name="Almeida E Silva A."/>
            <person name="Schlindwein A.D."/>
            <person name="Pacheco A.C."/>
            <person name="Silva A.L."/>
            <person name="Graveley B.R."/>
            <person name="Walenz B.P."/>
            <person name="Lima Bde A."/>
            <person name="Ribeiro C.A."/>
            <person name="Nunes-Silva C.G."/>
            <person name="de Carvalho C.R."/>
            <person name="Soares C.M."/>
            <person name="de Menezes C.B."/>
            <person name="Matiolli C."/>
            <person name="Caffrey D."/>
            <person name="Araujo D.A."/>
            <person name="de Oliveira D.M."/>
            <person name="Golenbock D."/>
            <person name="Grisard E.C."/>
            <person name="Fantinatti-Garboggini F."/>
            <person name="de Carvalho F.M."/>
            <person name="Barcellos F.G."/>
            <person name="Prosdocimi F."/>
            <person name="May G."/>
            <person name="Azevedo Junior G.M."/>
            <person name="Guimaraes G.M."/>
            <person name="Goldman G.H."/>
            <person name="Padilha I.Q."/>
            <person name="Batista Jda S."/>
            <person name="Ferro J.A."/>
            <person name="Ribeiro J.M."/>
            <person name="Fietto J.L."/>
            <person name="Dabbas K.M."/>
            <person name="Cerdeira L."/>
            <person name="Agnez-Lima L.F."/>
            <person name="Brocchi M."/>
            <person name="de Carvalho M.O."/>
            <person name="Teixeira Mde M."/>
            <person name="Diniz Maia Mde M."/>
            <person name="Goldman M.H."/>
            <person name="Cruz Schneider M.P."/>
            <person name="Felipe M.S."/>
            <person name="Hungria M."/>
            <person name="Nicolas M.F."/>
            <person name="Pereira M."/>
            <person name="Montes M.A."/>
            <person name="Cantao M.E."/>
            <person name="Vincentz M."/>
            <person name="Rafael M.S."/>
            <person name="Silverman N."/>
            <person name="Stoco P.H."/>
            <person name="Souza R.C."/>
            <person name="Vicentini R."/>
            <person name="Gazzinelli R.T."/>
            <person name="Neves Rde O."/>
            <person name="Silva R."/>
            <person name="Astolfi-Filho S."/>
            <person name="Maciel T.E."/>
            <person name="Urmenyi T.P."/>
            <person name="Tadei W.P."/>
            <person name="Camargo E.P."/>
            <person name="de Vasconcelos A.T."/>
        </authorList>
    </citation>
    <scope>NUCLEOTIDE SEQUENCE</scope>
</reference>
<evidence type="ECO:0000256" key="1">
    <source>
        <dbReference type="SAM" id="MobiDB-lite"/>
    </source>
</evidence>
<dbReference type="HOGENOM" id="CLU_2777940_0_0_1"/>
<protein>
    <submittedName>
        <fullName evidence="2 3">Uncharacterized protein</fullName>
    </submittedName>
</protein>
<reference evidence="2" key="2">
    <citation type="submission" date="2010-05" db="EMBL/GenBank/DDBJ databases">
        <authorList>
            <person name="Almeida L.G."/>
            <person name="Nicolas M.F."/>
            <person name="Souza R.C."/>
            <person name="Vasconcelos A.T.R."/>
        </authorList>
    </citation>
    <scope>NUCLEOTIDE SEQUENCE</scope>
</reference>
<evidence type="ECO:0000313" key="2">
    <source>
        <dbReference type="EMBL" id="ETN58457.1"/>
    </source>
</evidence>
<sequence>MVGKSSSVNPNSKGGHRDAIATGEGISTTRKYPLLLSVLLQHNVRVAIAERERKQSKQRGRQGKTDSAV</sequence>
<evidence type="ECO:0000313" key="3">
    <source>
        <dbReference type="EnsemblMetazoa" id="ADAC009979-PA"/>
    </source>
</evidence>
<evidence type="ECO:0000313" key="4">
    <source>
        <dbReference type="Proteomes" id="UP000000673"/>
    </source>
</evidence>
<proteinExistence type="predicted"/>
<reference evidence="3" key="4">
    <citation type="submission" date="2015-06" db="UniProtKB">
        <authorList>
            <consortium name="EnsemblMetazoa"/>
        </authorList>
    </citation>
    <scope>IDENTIFICATION</scope>
</reference>
<dbReference type="EMBL" id="ADMH02002133">
    <property type="protein sequence ID" value="ETN58457.1"/>
    <property type="molecule type" value="Genomic_DNA"/>
</dbReference>
<dbReference type="AlphaFoldDB" id="W5J2H2"/>
<name>W5J2H2_ANODA</name>
<dbReference type="Proteomes" id="UP000000673">
    <property type="component" value="Unassembled WGS sequence"/>
</dbReference>